<feature type="signal peptide" evidence="10">
    <location>
        <begin position="1"/>
        <end position="29"/>
    </location>
</feature>
<feature type="chain" id="PRO_5042253932" evidence="10">
    <location>
        <begin position="30"/>
        <end position="404"/>
    </location>
</feature>
<dbReference type="InterPro" id="IPR000743">
    <property type="entry name" value="Glyco_hydro_28"/>
</dbReference>
<dbReference type="Gene3D" id="2.160.20.10">
    <property type="entry name" value="Single-stranded right-handed beta-helix, Pectin lyase-like"/>
    <property type="match status" value="1"/>
</dbReference>
<dbReference type="AlphaFoldDB" id="A0AAE1W413"/>
<keyword evidence="4" id="KW-0964">Secreted</keyword>
<reference evidence="11" key="2">
    <citation type="journal article" date="2024" name="Plant">
        <title>Genomic evolution and insights into agronomic trait innovations of Sesamum species.</title>
        <authorList>
            <person name="Miao H."/>
            <person name="Wang L."/>
            <person name="Qu L."/>
            <person name="Liu H."/>
            <person name="Sun Y."/>
            <person name="Le M."/>
            <person name="Wang Q."/>
            <person name="Wei S."/>
            <person name="Zheng Y."/>
            <person name="Lin W."/>
            <person name="Duan Y."/>
            <person name="Cao H."/>
            <person name="Xiong S."/>
            <person name="Wang X."/>
            <person name="Wei L."/>
            <person name="Li C."/>
            <person name="Ma Q."/>
            <person name="Ju M."/>
            <person name="Zhao R."/>
            <person name="Li G."/>
            <person name="Mu C."/>
            <person name="Tian Q."/>
            <person name="Mei H."/>
            <person name="Zhang T."/>
            <person name="Gao T."/>
            <person name="Zhang H."/>
        </authorList>
    </citation>
    <scope>NUCLEOTIDE SEQUENCE</scope>
    <source>
        <strain evidence="11">K16</strain>
    </source>
</reference>
<keyword evidence="12" id="KW-1185">Reference proteome</keyword>
<evidence type="ECO:0000256" key="2">
    <source>
        <dbReference type="ARBA" id="ARBA00008834"/>
    </source>
</evidence>
<evidence type="ECO:0000256" key="10">
    <source>
        <dbReference type="SAM" id="SignalP"/>
    </source>
</evidence>
<evidence type="ECO:0000313" key="12">
    <source>
        <dbReference type="Proteomes" id="UP001289374"/>
    </source>
</evidence>
<dbReference type="FunFam" id="2.160.20.10:FF:000004">
    <property type="entry name" value="Pectin lyase-like superfamily protein"/>
    <property type="match status" value="1"/>
</dbReference>
<keyword evidence="5 9" id="KW-0378">Hydrolase</keyword>
<evidence type="ECO:0000313" key="11">
    <source>
        <dbReference type="EMBL" id="KAK4386347.1"/>
    </source>
</evidence>
<dbReference type="EMBL" id="JACGWL010000015">
    <property type="protein sequence ID" value="KAK4386347.1"/>
    <property type="molecule type" value="Genomic_DNA"/>
</dbReference>
<evidence type="ECO:0000256" key="5">
    <source>
        <dbReference type="ARBA" id="ARBA00022801"/>
    </source>
</evidence>
<sequence>MDSNNCVRSSWIMIVFMLTLSIWKVDVHGQSTNFIVTDFGAVADGATDSRQAFLDAWKRACEADGGVVSVPQGTFLVSGAAFEGPCNGQTGFSVDGTIVATDDPTIDQDYWITFHKVDGLTVSGYGVFDGNGASSWSSCKGVKECNPLPPMTMKINYVTNSAIHDINLVNSKIFHLLIHESQNLNVYNVSISAPEDSPNTDGIHTGNSNGVNIFDSHIATGDDCISMGDGSRNVNISGIWCGPGHGISIGSLGKYEGEEDVSGITVRNCTLTNTDNGLRIKTWAPSLSSTVVSDVTYSDINVNNVKNPIIIDQYYCPGGSCSHEGESSVAIKGVKFINIRGSSATETSVNIQCSKSYPCQDIEMRGLELTFDGQPTTALCSSADGIFQGTDQVPSQCSSQYPCF</sequence>
<dbReference type="PROSITE" id="PS00502">
    <property type="entry name" value="POLYGALACTURONASE"/>
    <property type="match status" value="1"/>
</dbReference>
<evidence type="ECO:0000256" key="8">
    <source>
        <dbReference type="PROSITE-ProRule" id="PRU10052"/>
    </source>
</evidence>
<dbReference type="InterPro" id="IPR011050">
    <property type="entry name" value="Pectin_lyase_fold/virulence"/>
</dbReference>
<reference evidence="11" key="1">
    <citation type="submission" date="2020-06" db="EMBL/GenBank/DDBJ databases">
        <authorList>
            <person name="Li T."/>
            <person name="Hu X."/>
            <person name="Zhang T."/>
            <person name="Song X."/>
            <person name="Zhang H."/>
            <person name="Dai N."/>
            <person name="Sheng W."/>
            <person name="Hou X."/>
            <person name="Wei L."/>
        </authorList>
    </citation>
    <scope>NUCLEOTIDE SEQUENCE</scope>
    <source>
        <strain evidence="11">K16</strain>
        <tissue evidence="11">Leaf</tissue>
    </source>
</reference>
<keyword evidence="3" id="KW-0134">Cell wall</keyword>
<comment type="similarity">
    <text evidence="2 9">Belongs to the glycosyl hydrolase 28 family.</text>
</comment>
<gene>
    <name evidence="11" type="ORF">Sango_2505300</name>
</gene>
<dbReference type="SUPFAM" id="SSF51126">
    <property type="entry name" value="Pectin lyase-like"/>
    <property type="match status" value="1"/>
</dbReference>
<dbReference type="GO" id="GO:0004650">
    <property type="term" value="F:polygalacturonase activity"/>
    <property type="evidence" value="ECO:0007669"/>
    <property type="project" value="InterPro"/>
</dbReference>
<evidence type="ECO:0000256" key="1">
    <source>
        <dbReference type="ARBA" id="ARBA00004191"/>
    </source>
</evidence>
<dbReference type="GO" id="GO:0005975">
    <property type="term" value="P:carbohydrate metabolic process"/>
    <property type="evidence" value="ECO:0007669"/>
    <property type="project" value="InterPro"/>
</dbReference>
<keyword evidence="10" id="KW-0732">Signal</keyword>
<name>A0AAE1W413_9LAMI</name>
<organism evidence="11 12">
    <name type="scientific">Sesamum angolense</name>
    <dbReference type="NCBI Taxonomy" id="2727404"/>
    <lineage>
        <taxon>Eukaryota</taxon>
        <taxon>Viridiplantae</taxon>
        <taxon>Streptophyta</taxon>
        <taxon>Embryophyta</taxon>
        <taxon>Tracheophyta</taxon>
        <taxon>Spermatophyta</taxon>
        <taxon>Magnoliopsida</taxon>
        <taxon>eudicotyledons</taxon>
        <taxon>Gunneridae</taxon>
        <taxon>Pentapetalae</taxon>
        <taxon>asterids</taxon>
        <taxon>lamiids</taxon>
        <taxon>Lamiales</taxon>
        <taxon>Pedaliaceae</taxon>
        <taxon>Sesamum</taxon>
    </lineage>
</organism>
<comment type="subcellular location">
    <subcellularLocation>
        <location evidence="1">Secreted</location>
        <location evidence="1">Cell wall</location>
    </subcellularLocation>
</comment>
<keyword evidence="7" id="KW-0961">Cell wall biogenesis/degradation</keyword>
<dbReference type="InterPro" id="IPR006626">
    <property type="entry name" value="PbH1"/>
</dbReference>
<dbReference type="GO" id="GO:0071555">
    <property type="term" value="P:cell wall organization"/>
    <property type="evidence" value="ECO:0007669"/>
    <property type="project" value="UniProtKB-KW"/>
</dbReference>
<keyword evidence="6 9" id="KW-0326">Glycosidase</keyword>
<feature type="active site" evidence="8">
    <location>
        <position position="245"/>
    </location>
</feature>
<evidence type="ECO:0000256" key="3">
    <source>
        <dbReference type="ARBA" id="ARBA00022512"/>
    </source>
</evidence>
<comment type="caution">
    <text evidence="11">The sequence shown here is derived from an EMBL/GenBank/DDBJ whole genome shotgun (WGS) entry which is preliminary data.</text>
</comment>
<evidence type="ECO:0000256" key="9">
    <source>
        <dbReference type="RuleBase" id="RU361169"/>
    </source>
</evidence>
<protein>
    <submittedName>
        <fullName evidence="11">Polygalacturonase</fullName>
    </submittedName>
</protein>
<dbReference type="SMART" id="SM00710">
    <property type="entry name" value="PbH1"/>
    <property type="match status" value="5"/>
</dbReference>
<evidence type="ECO:0000256" key="6">
    <source>
        <dbReference type="ARBA" id="ARBA00023295"/>
    </source>
</evidence>
<proteinExistence type="inferred from homology"/>
<dbReference type="Proteomes" id="UP001289374">
    <property type="component" value="Unassembled WGS sequence"/>
</dbReference>
<dbReference type="PANTHER" id="PTHR31375">
    <property type="match status" value="1"/>
</dbReference>
<evidence type="ECO:0000256" key="4">
    <source>
        <dbReference type="ARBA" id="ARBA00022525"/>
    </source>
</evidence>
<evidence type="ECO:0000256" key="7">
    <source>
        <dbReference type="ARBA" id="ARBA00023316"/>
    </source>
</evidence>
<dbReference type="Pfam" id="PF00295">
    <property type="entry name" value="Glyco_hydro_28"/>
    <property type="match status" value="1"/>
</dbReference>
<dbReference type="InterPro" id="IPR012334">
    <property type="entry name" value="Pectin_lyas_fold"/>
</dbReference>
<accession>A0AAE1W413</accession>